<feature type="region of interest" description="Disordered" evidence="3">
    <location>
        <begin position="55"/>
        <end position="80"/>
    </location>
</feature>
<dbReference type="InterPro" id="IPR036477">
    <property type="entry name" value="Formyl_transf_N_sf"/>
</dbReference>
<evidence type="ECO:0000256" key="2">
    <source>
        <dbReference type="ARBA" id="ARBA00022801"/>
    </source>
</evidence>
<keyword evidence="2" id="KW-0378">Hydrolase</keyword>
<name>A0ABP6X8W6_9PSEU</name>
<feature type="domain" description="Formyl transferase N-terminal" evidence="4">
    <location>
        <begin position="10"/>
        <end position="65"/>
    </location>
</feature>
<comment type="caution">
    <text evidence="5">The sequence shown here is derived from an EMBL/GenBank/DDBJ whole genome shotgun (WGS) entry which is preliminary data.</text>
</comment>
<organism evidence="5 6">
    <name type="scientific">Amycolatopsis ultiminotia</name>
    <dbReference type="NCBI Taxonomy" id="543629"/>
    <lineage>
        <taxon>Bacteria</taxon>
        <taxon>Bacillati</taxon>
        <taxon>Actinomycetota</taxon>
        <taxon>Actinomycetes</taxon>
        <taxon>Pseudonocardiales</taxon>
        <taxon>Pseudonocardiaceae</taxon>
        <taxon>Amycolatopsis</taxon>
    </lineage>
</organism>
<dbReference type="Gene3D" id="3.40.50.170">
    <property type="entry name" value="Formyl transferase, N-terminal domain"/>
    <property type="match status" value="1"/>
</dbReference>
<dbReference type="SUPFAM" id="SSF53328">
    <property type="entry name" value="Formyltransferase"/>
    <property type="match status" value="1"/>
</dbReference>
<feature type="compositionally biased region" description="Polar residues" evidence="3">
    <location>
        <begin position="69"/>
        <end position="80"/>
    </location>
</feature>
<dbReference type="InterPro" id="IPR002376">
    <property type="entry name" value="Formyl_transf_N"/>
</dbReference>
<accession>A0ABP6X8W6</accession>
<sequence length="80" mass="8854">MHTTFRTRRNRGPLDLVDGYEADPVVLARYMQILSGTTGKALHARTIDIHHSFLPGATGPSPITRRSHGVSNWSVRPCTT</sequence>
<dbReference type="InterPro" id="IPR004810">
    <property type="entry name" value="PurU"/>
</dbReference>
<evidence type="ECO:0000313" key="5">
    <source>
        <dbReference type="EMBL" id="GAA3562850.1"/>
    </source>
</evidence>
<reference evidence="6" key="1">
    <citation type="journal article" date="2019" name="Int. J. Syst. Evol. Microbiol.">
        <title>The Global Catalogue of Microorganisms (GCM) 10K type strain sequencing project: providing services to taxonomists for standard genome sequencing and annotation.</title>
        <authorList>
            <consortium name="The Broad Institute Genomics Platform"/>
            <consortium name="The Broad Institute Genome Sequencing Center for Infectious Disease"/>
            <person name="Wu L."/>
            <person name="Ma J."/>
        </authorList>
    </citation>
    <scope>NUCLEOTIDE SEQUENCE [LARGE SCALE GENOMIC DNA]</scope>
    <source>
        <strain evidence="6">JCM 16898</strain>
    </source>
</reference>
<keyword evidence="6" id="KW-1185">Reference proteome</keyword>
<dbReference type="Proteomes" id="UP001500689">
    <property type="component" value="Unassembled WGS sequence"/>
</dbReference>
<proteinExistence type="predicted"/>
<protein>
    <recommendedName>
        <fullName evidence="4">Formyl transferase N-terminal domain-containing protein</fullName>
    </recommendedName>
</protein>
<evidence type="ECO:0000313" key="6">
    <source>
        <dbReference type="Proteomes" id="UP001500689"/>
    </source>
</evidence>
<keyword evidence="1" id="KW-0554">One-carbon metabolism</keyword>
<evidence type="ECO:0000259" key="4">
    <source>
        <dbReference type="Pfam" id="PF00551"/>
    </source>
</evidence>
<dbReference type="EMBL" id="BAAAZN010000012">
    <property type="protein sequence ID" value="GAA3562850.1"/>
    <property type="molecule type" value="Genomic_DNA"/>
</dbReference>
<evidence type="ECO:0000256" key="1">
    <source>
        <dbReference type="ARBA" id="ARBA00022563"/>
    </source>
</evidence>
<gene>
    <name evidence="5" type="ORF">GCM10022222_53210</name>
</gene>
<dbReference type="PANTHER" id="PTHR42706:SF1">
    <property type="entry name" value="FORMYLTETRAHYDROFOLATE DEFORMYLASE 2, MITOCHONDRIAL"/>
    <property type="match status" value="1"/>
</dbReference>
<dbReference type="Pfam" id="PF00551">
    <property type="entry name" value="Formyl_trans_N"/>
    <property type="match status" value="1"/>
</dbReference>
<evidence type="ECO:0000256" key="3">
    <source>
        <dbReference type="SAM" id="MobiDB-lite"/>
    </source>
</evidence>
<dbReference type="PANTHER" id="PTHR42706">
    <property type="entry name" value="FORMYLTETRAHYDROFOLATE DEFORMYLASE"/>
    <property type="match status" value="1"/>
</dbReference>